<feature type="compositionally biased region" description="Polar residues" evidence="2">
    <location>
        <begin position="3749"/>
        <end position="3758"/>
    </location>
</feature>
<feature type="compositionally biased region" description="Low complexity" evidence="2">
    <location>
        <begin position="3703"/>
        <end position="3713"/>
    </location>
</feature>
<keyword evidence="1" id="KW-0862">Zinc</keyword>
<keyword evidence="1" id="KW-0863">Zinc-finger</keyword>
<reference evidence="4" key="1">
    <citation type="submission" date="2007-03" db="EMBL/GenBank/DDBJ databases">
        <title>Annotation of Culex pipiens quinquefasciatus.</title>
        <authorList>
            <consortium name="The Broad Institute Genome Sequencing Platform"/>
            <person name="Atkinson P.W."/>
            <person name="Hemingway J."/>
            <person name="Christensen B.M."/>
            <person name="Higgs S."/>
            <person name="Kodira C."/>
            <person name="Hannick L."/>
            <person name="Megy K."/>
            <person name="O'Leary S."/>
            <person name="Pearson M."/>
            <person name="Haas B.J."/>
            <person name="Mauceli E."/>
            <person name="Wortman J.R."/>
            <person name="Lee N.H."/>
            <person name="Guigo R."/>
            <person name="Stanke M."/>
            <person name="Alvarado L."/>
            <person name="Amedeo P."/>
            <person name="Antoine C.H."/>
            <person name="Arensburger P."/>
            <person name="Bidwell S.L."/>
            <person name="Crawford M."/>
            <person name="Camaro F."/>
            <person name="Devon K."/>
            <person name="Engels R."/>
            <person name="Hammond M."/>
            <person name="Howarth C."/>
            <person name="Koehrsen M."/>
            <person name="Lawson D."/>
            <person name="Montgomery P."/>
            <person name="Nene V."/>
            <person name="Nusbaum C."/>
            <person name="Puiu D."/>
            <person name="Romero-Severson J."/>
            <person name="Severson D.W."/>
            <person name="Shumway M."/>
            <person name="Sisk P."/>
            <person name="Stolte C."/>
            <person name="Zeng Q."/>
            <person name="Eisenstadt E."/>
            <person name="Fraser-Liggett C."/>
            <person name="Strausberg R."/>
            <person name="Galagan J."/>
            <person name="Birren B."/>
            <person name="Collins F.H."/>
        </authorList>
    </citation>
    <scope>NUCLEOTIDE SEQUENCE [LARGE SCALE GENOMIC DNA]</scope>
    <source>
        <strain evidence="4">JHB</strain>
    </source>
</reference>
<feature type="compositionally biased region" description="Polar residues" evidence="2">
    <location>
        <begin position="2353"/>
        <end position="2363"/>
    </location>
</feature>
<dbReference type="HOGENOM" id="CLU_223897_0_0_1"/>
<feature type="compositionally biased region" description="Basic and acidic residues" evidence="2">
    <location>
        <begin position="1293"/>
        <end position="1303"/>
    </location>
</feature>
<accession>B0WDF4</accession>
<feature type="compositionally biased region" description="Basic and acidic residues" evidence="2">
    <location>
        <begin position="2389"/>
        <end position="2406"/>
    </location>
</feature>
<feature type="region of interest" description="Disordered" evidence="2">
    <location>
        <begin position="405"/>
        <end position="433"/>
    </location>
</feature>
<name>B0WDF4_CULQU</name>
<dbReference type="VEuPathDB" id="VectorBase:CPIJ004714"/>
<feature type="region of interest" description="Disordered" evidence="2">
    <location>
        <begin position="1066"/>
        <end position="1138"/>
    </location>
</feature>
<reference evidence="5" key="2">
    <citation type="submission" date="2021-02" db="UniProtKB">
        <authorList>
            <consortium name="EnsemblMetazoa"/>
        </authorList>
    </citation>
    <scope>IDENTIFICATION</scope>
    <source>
        <strain evidence="5">JHB</strain>
    </source>
</reference>
<feature type="compositionally biased region" description="Low complexity" evidence="2">
    <location>
        <begin position="1280"/>
        <end position="1292"/>
    </location>
</feature>
<dbReference type="EnsemblMetazoa" id="CPIJ004714-RA">
    <property type="protein sequence ID" value="CPIJ004714-PA"/>
    <property type="gene ID" value="CPIJ004714"/>
</dbReference>
<feature type="compositionally biased region" description="Basic and acidic residues" evidence="2">
    <location>
        <begin position="2286"/>
        <end position="2299"/>
    </location>
</feature>
<feature type="compositionally biased region" description="Polar residues" evidence="2">
    <location>
        <begin position="2185"/>
        <end position="2212"/>
    </location>
</feature>
<feature type="compositionally biased region" description="Basic and acidic residues" evidence="2">
    <location>
        <begin position="1106"/>
        <end position="1129"/>
    </location>
</feature>
<feature type="compositionally biased region" description="Basic and acidic residues" evidence="2">
    <location>
        <begin position="2009"/>
        <end position="2019"/>
    </location>
</feature>
<dbReference type="PANTHER" id="PTHR12460">
    <property type="entry name" value="CYCLIN-DEPENDENT KINASE INHIBITOR-RELATED PROTEIN"/>
    <property type="match status" value="1"/>
</dbReference>
<feature type="compositionally biased region" description="Basic and acidic residues" evidence="2">
    <location>
        <begin position="2053"/>
        <end position="2063"/>
    </location>
</feature>
<dbReference type="eggNOG" id="ENOG502RZ2I">
    <property type="taxonomic scope" value="Eukaryota"/>
</dbReference>
<dbReference type="PROSITE" id="PS50157">
    <property type="entry name" value="ZINC_FINGER_C2H2_2"/>
    <property type="match status" value="2"/>
</dbReference>
<feature type="region of interest" description="Disordered" evidence="2">
    <location>
        <begin position="2838"/>
        <end position="2860"/>
    </location>
</feature>
<feature type="domain" description="C2H2-type" evidence="3">
    <location>
        <begin position="168"/>
        <end position="196"/>
    </location>
</feature>
<feature type="region of interest" description="Disordered" evidence="2">
    <location>
        <begin position="1769"/>
        <end position="1788"/>
    </location>
</feature>
<feature type="compositionally biased region" description="Polar residues" evidence="2">
    <location>
        <begin position="1731"/>
        <end position="1740"/>
    </location>
</feature>
<dbReference type="InterPro" id="IPR013087">
    <property type="entry name" value="Znf_C2H2_type"/>
</dbReference>
<dbReference type="Proteomes" id="UP000002320">
    <property type="component" value="Unassembled WGS sequence"/>
</dbReference>
<feature type="compositionally biased region" description="Low complexity" evidence="2">
    <location>
        <begin position="39"/>
        <end position="89"/>
    </location>
</feature>
<feature type="compositionally biased region" description="Basic residues" evidence="2">
    <location>
        <begin position="3759"/>
        <end position="3770"/>
    </location>
</feature>
<feature type="compositionally biased region" description="Polar residues" evidence="2">
    <location>
        <begin position="1935"/>
        <end position="1945"/>
    </location>
</feature>
<dbReference type="VEuPathDB" id="VectorBase:CQUJHB017946"/>
<feature type="compositionally biased region" description="Basic and acidic residues" evidence="2">
    <location>
        <begin position="994"/>
        <end position="1004"/>
    </location>
</feature>
<dbReference type="FunCoup" id="B0WDF4">
    <property type="interactions" value="30"/>
</dbReference>
<feature type="compositionally biased region" description="Basic and acidic residues" evidence="2">
    <location>
        <begin position="3506"/>
        <end position="3520"/>
    </location>
</feature>
<feature type="compositionally biased region" description="Low complexity" evidence="2">
    <location>
        <begin position="413"/>
        <end position="427"/>
    </location>
</feature>
<dbReference type="PROSITE" id="PS00028">
    <property type="entry name" value="ZINC_FINGER_C2H2_1"/>
    <property type="match status" value="4"/>
</dbReference>
<feature type="compositionally biased region" description="Basic and acidic residues" evidence="2">
    <location>
        <begin position="1087"/>
        <end position="1098"/>
    </location>
</feature>
<feature type="compositionally biased region" description="Basic and acidic residues" evidence="2">
    <location>
        <begin position="3647"/>
        <end position="3656"/>
    </location>
</feature>
<feature type="compositionally biased region" description="Low complexity" evidence="2">
    <location>
        <begin position="338"/>
        <end position="362"/>
    </location>
</feature>
<feature type="compositionally biased region" description="Basic and acidic residues" evidence="2">
    <location>
        <begin position="2596"/>
        <end position="2622"/>
    </location>
</feature>
<feature type="compositionally biased region" description="Basic and acidic residues" evidence="2">
    <location>
        <begin position="3714"/>
        <end position="3724"/>
    </location>
</feature>
<feature type="compositionally biased region" description="Basic and acidic residues" evidence="2">
    <location>
        <begin position="2333"/>
        <end position="2350"/>
    </location>
</feature>
<dbReference type="GO" id="GO:0000993">
    <property type="term" value="F:RNA polymerase II complex binding"/>
    <property type="evidence" value="ECO:0007669"/>
    <property type="project" value="TreeGrafter"/>
</dbReference>
<feature type="compositionally biased region" description="Low complexity" evidence="2">
    <location>
        <begin position="2736"/>
        <end position="2754"/>
    </location>
</feature>
<feature type="compositionally biased region" description="Polar residues" evidence="2">
    <location>
        <begin position="2725"/>
        <end position="2734"/>
    </location>
</feature>
<feature type="region of interest" description="Disordered" evidence="2">
    <location>
        <begin position="803"/>
        <end position="837"/>
    </location>
</feature>
<feature type="region of interest" description="Disordered" evidence="2">
    <location>
        <begin position="2897"/>
        <end position="2925"/>
    </location>
</feature>
<feature type="compositionally biased region" description="Polar residues" evidence="2">
    <location>
        <begin position="2064"/>
        <end position="2075"/>
    </location>
</feature>
<protein>
    <recommendedName>
        <fullName evidence="3">C2H2-type domain-containing protein</fullName>
    </recommendedName>
</protein>
<feature type="compositionally biased region" description="Polar residues" evidence="2">
    <location>
        <begin position="27"/>
        <end position="38"/>
    </location>
</feature>
<evidence type="ECO:0000256" key="2">
    <source>
        <dbReference type="SAM" id="MobiDB-lite"/>
    </source>
</evidence>
<feature type="compositionally biased region" description="Polar residues" evidence="2">
    <location>
        <begin position="3304"/>
        <end position="3314"/>
    </location>
</feature>
<feature type="compositionally biased region" description="Polar residues" evidence="2">
    <location>
        <begin position="2230"/>
        <end position="2239"/>
    </location>
</feature>
<feature type="compositionally biased region" description="Low complexity" evidence="2">
    <location>
        <begin position="3417"/>
        <end position="3427"/>
    </location>
</feature>
<feature type="compositionally biased region" description="Basic and acidic residues" evidence="2">
    <location>
        <begin position="2219"/>
        <end position="2229"/>
    </location>
</feature>
<feature type="compositionally biased region" description="Low complexity" evidence="2">
    <location>
        <begin position="3027"/>
        <end position="3039"/>
    </location>
</feature>
<feature type="region of interest" description="Disordered" evidence="2">
    <location>
        <begin position="1420"/>
        <end position="1439"/>
    </location>
</feature>
<feature type="compositionally biased region" description="Low complexity" evidence="2">
    <location>
        <begin position="2585"/>
        <end position="2595"/>
    </location>
</feature>
<dbReference type="EMBL" id="DS231897">
    <property type="protein sequence ID" value="EDS44525.1"/>
    <property type="molecule type" value="Genomic_DNA"/>
</dbReference>
<dbReference type="SMART" id="SM00355">
    <property type="entry name" value="ZnF_C2H2"/>
    <property type="match status" value="5"/>
</dbReference>
<dbReference type="OMA" id="MTLTHIA"/>
<proteinExistence type="predicted"/>
<evidence type="ECO:0000313" key="5">
    <source>
        <dbReference type="EnsemblMetazoa" id="CPIJ004714-PA"/>
    </source>
</evidence>
<feature type="compositionally biased region" description="Basic and acidic residues" evidence="2">
    <location>
        <begin position="3732"/>
        <end position="3748"/>
    </location>
</feature>
<feature type="compositionally biased region" description="Low complexity" evidence="2">
    <location>
        <begin position="974"/>
        <end position="983"/>
    </location>
</feature>
<feature type="compositionally biased region" description="Acidic residues" evidence="2">
    <location>
        <begin position="3837"/>
        <end position="3847"/>
    </location>
</feature>
<organism>
    <name type="scientific">Culex quinquefasciatus</name>
    <name type="common">Southern house mosquito</name>
    <name type="synonym">Culex pungens</name>
    <dbReference type="NCBI Taxonomy" id="7176"/>
    <lineage>
        <taxon>Eukaryota</taxon>
        <taxon>Metazoa</taxon>
        <taxon>Ecdysozoa</taxon>
        <taxon>Arthropoda</taxon>
        <taxon>Hexapoda</taxon>
        <taxon>Insecta</taxon>
        <taxon>Pterygota</taxon>
        <taxon>Neoptera</taxon>
        <taxon>Endopterygota</taxon>
        <taxon>Diptera</taxon>
        <taxon>Nematocera</taxon>
        <taxon>Culicoidea</taxon>
        <taxon>Culicidae</taxon>
        <taxon>Culicinae</taxon>
        <taxon>Culicini</taxon>
        <taxon>Culex</taxon>
        <taxon>Culex</taxon>
    </lineage>
</organism>
<feature type="compositionally biased region" description="Basic and acidic residues" evidence="2">
    <location>
        <begin position="2445"/>
        <end position="2475"/>
    </location>
</feature>
<feature type="compositionally biased region" description="Polar residues" evidence="2">
    <location>
        <begin position="1570"/>
        <end position="1579"/>
    </location>
</feature>
<feature type="compositionally biased region" description="Polar residues" evidence="2">
    <location>
        <begin position="3015"/>
        <end position="3026"/>
    </location>
</feature>
<feature type="compositionally biased region" description="Polar residues" evidence="2">
    <location>
        <begin position="1"/>
        <end position="14"/>
    </location>
</feature>
<feature type="compositionally biased region" description="Polar residues" evidence="2">
    <location>
        <begin position="2265"/>
        <end position="2277"/>
    </location>
</feature>
<feature type="compositionally biased region" description="Basic and acidic residues" evidence="2">
    <location>
        <begin position="3568"/>
        <end position="3583"/>
    </location>
</feature>
<feature type="region of interest" description="Disordered" evidence="2">
    <location>
        <begin position="1"/>
        <end position="111"/>
    </location>
</feature>
<feature type="compositionally biased region" description="Low complexity" evidence="2">
    <location>
        <begin position="1067"/>
        <end position="1078"/>
    </location>
</feature>
<feature type="compositionally biased region" description="Polar residues" evidence="2">
    <location>
        <begin position="3274"/>
        <end position="3283"/>
    </location>
</feature>
<feature type="region of interest" description="Disordered" evidence="2">
    <location>
        <begin position="3241"/>
        <end position="3535"/>
    </location>
</feature>
<feature type="region of interest" description="Disordered" evidence="2">
    <location>
        <begin position="923"/>
        <end position="1015"/>
    </location>
</feature>
<feature type="compositionally biased region" description="Basic and acidic residues" evidence="2">
    <location>
        <begin position="2425"/>
        <end position="2438"/>
    </location>
</feature>
<feature type="compositionally biased region" description="Polar residues" evidence="2">
    <location>
        <begin position="814"/>
        <end position="823"/>
    </location>
</feature>
<feature type="compositionally biased region" description="Polar residues" evidence="2">
    <location>
        <begin position="3377"/>
        <end position="3394"/>
    </location>
</feature>
<feature type="compositionally biased region" description="Polar residues" evidence="2">
    <location>
        <begin position="3171"/>
        <end position="3190"/>
    </location>
</feature>
<feature type="compositionally biased region" description="Basic residues" evidence="2">
    <location>
        <begin position="3852"/>
        <end position="3861"/>
    </location>
</feature>
<feature type="compositionally biased region" description="Polar residues" evidence="2">
    <location>
        <begin position="3255"/>
        <end position="3266"/>
    </location>
</feature>
<feature type="domain" description="C2H2-type" evidence="3">
    <location>
        <begin position="2967"/>
        <end position="2996"/>
    </location>
</feature>
<keyword evidence="1" id="KW-0479">Metal-binding</keyword>
<feature type="compositionally biased region" description="Polar residues" evidence="2">
    <location>
        <begin position="1259"/>
        <end position="1268"/>
    </location>
</feature>
<feature type="region of interest" description="Disordered" evidence="2">
    <location>
        <begin position="2140"/>
        <end position="2518"/>
    </location>
</feature>
<dbReference type="PANTHER" id="PTHR12460:SF0">
    <property type="entry name" value="CID DOMAIN-CONTAINING PROTEIN-RELATED"/>
    <property type="match status" value="1"/>
</dbReference>
<feature type="compositionally biased region" description="Polar residues" evidence="2">
    <location>
        <begin position="3685"/>
        <end position="3702"/>
    </location>
</feature>
<feature type="compositionally biased region" description="Pro residues" evidence="2">
    <location>
        <begin position="1689"/>
        <end position="1701"/>
    </location>
</feature>
<evidence type="ECO:0000259" key="3">
    <source>
        <dbReference type="PROSITE" id="PS50157"/>
    </source>
</evidence>
<feature type="region of interest" description="Disordered" evidence="2">
    <location>
        <begin position="2576"/>
        <end position="2639"/>
    </location>
</feature>
<feature type="compositionally biased region" description="Polar residues" evidence="2">
    <location>
        <begin position="1544"/>
        <end position="1555"/>
    </location>
</feature>
<feature type="region of interest" description="Disordered" evidence="2">
    <location>
        <begin position="2690"/>
        <end position="2762"/>
    </location>
</feature>
<feature type="compositionally biased region" description="Low complexity" evidence="2">
    <location>
        <begin position="3352"/>
        <end position="3376"/>
    </location>
</feature>
<feature type="compositionally biased region" description="Basic and acidic residues" evidence="2">
    <location>
        <begin position="1245"/>
        <end position="1258"/>
    </location>
</feature>
<feature type="region of interest" description="Disordered" evidence="2">
    <location>
        <begin position="338"/>
        <end position="373"/>
    </location>
</feature>
<feature type="compositionally biased region" description="Basic and acidic residues" evidence="2">
    <location>
        <begin position="1329"/>
        <end position="1345"/>
    </location>
</feature>
<feature type="compositionally biased region" description="Low complexity" evidence="2">
    <location>
        <begin position="3586"/>
        <end position="3600"/>
    </location>
</feature>
<gene>
    <name evidence="5" type="primary">6036739</name>
    <name evidence="4" type="ORF">CpipJ_CPIJ004714</name>
</gene>
<feature type="compositionally biased region" description="Basic and acidic residues" evidence="2">
    <location>
        <begin position="3464"/>
        <end position="3497"/>
    </location>
</feature>
<feature type="compositionally biased region" description="Basic and acidic residues" evidence="2">
    <location>
        <begin position="3601"/>
        <end position="3614"/>
    </location>
</feature>
<feature type="region of interest" description="Disordered" evidence="2">
    <location>
        <begin position="1927"/>
        <end position="2083"/>
    </location>
</feature>
<feature type="compositionally biased region" description="Polar residues" evidence="2">
    <location>
        <begin position="1318"/>
        <end position="1328"/>
    </location>
</feature>
<dbReference type="InParanoid" id="B0WDF4"/>
<dbReference type="GO" id="GO:0008270">
    <property type="term" value="F:zinc ion binding"/>
    <property type="evidence" value="ECO:0007669"/>
    <property type="project" value="UniProtKB-KW"/>
</dbReference>
<feature type="compositionally biased region" description="Low complexity" evidence="2">
    <location>
        <begin position="1557"/>
        <end position="1569"/>
    </location>
</feature>
<feature type="compositionally biased region" description="Low complexity" evidence="2">
    <location>
        <begin position="3869"/>
        <end position="3919"/>
    </location>
</feature>
<evidence type="ECO:0000313" key="6">
    <source>
        <dbReference type="Proteomes" id="UP000002320"/>
    </source>
</evidence>
<feature type="region of interest" description="Disordered" evidence="2">
    <location>
        <begin position="3011"/>
        <end position="3042"/>
    </location>
</feature>
<keyword evidence="6" id="KW-1185">Reference proteome</keyword>
<feature type="region of interest" description="Disordered" evidence="2">
    <location>
        <begin position="1167"/>
        <end position="1396"/>
    </location>
</feature>
<feature type="compositionally biased region" description="Basic residues" evidence="2">
    <location>
        <begin position="923"/>
        <end position="938"/>
    </location>
</feature>
<feature type="compositionally biased region" description="Low complexity" evidence="2">
    <location>
        <begin position="939"/>
        <end position="955"/>
    </location>
</feature>
<feature type="region of interest" description="Disordered" evidence="2">
    <location>
        <begin position="3168"/>
        <end position="3190"/>
    </location>
</feature>
<evidence type="ECO:0000313" key="4">
    <source>
        <dbReference type="EMBL" id="EDS44525.1"/>
    </source>
</evidence>
<feature type="region of interest" description="Disordered" evidence="2">
    <location>
        <begin position="3551"/>
        <end position="3780"/>
    </location>
</feature>
<feature type="compositionally biased region" description="Polar residues" evidence="2">
    <location>
        <begin position="1962"/>
        <end position="1974"/>
    </location>
</feature>
<dbReference type="GO" id="GO:0031124">
    <property type="term" value="P:mRNA 3'-end processing"/>
    <property type="evidence" value="ECO:0007669"/>
    <property type="project" value="TreeGrafter"/>
</dbReference>
<dbReference type="OrthoDB" id="6382392at2759"/>
<feature type="compositionally biased region" description="Basic residues" evidence="2">
    <location>
        <begin position="3635"/>
        <end position="3646"/>
    </location>
</feature>
<feature type="compositionally biased region" description="Polar residues" evidence="2">
    <location>
        <begin position="1348"/>
        <end position="1360"/>
    </location>
</feature>
<evidence type="ECO:0000256" key="1">
    <source>
        <dbReference type="PROSITE-ProRule" id="PRU00042"/>
    </source>
</evidence>
<feature type="compositionally biased region" description="Polar residues" evidence="2">
    <location>
        <begin position="1773"/>
        <end position="1782"/>
    </location>
</feature>
<dbReference type="KEGG" id="cqu:CpipJ_CPIJ004714"/>
<feature type="compositionally biased region" description="Polar residues" evidence="2">
    <location>
        <begin position="1368"/>
        <end position="1388"/>
    </location>
</feature>
<feature type="compositionally biased region" description="Acidic residues" evidence="2">
    <location>
        <begin position="2911"/>
        <end position="2924"/>
    </location>
</feature>
<feature type="region of interest" description="Disordered" evidence="2">
    <location>
        <begin position="1503"/>
        <end position="1746"/>
    </location>
</feature>
<feature type="compositionally biased region" description="Low complexity" evidence="2">
    <location>
        <begin position="1664"/>
        <end position="1673"/>
    </location>
</feature>
<sequence length="3960" mass="437250">MTKLVQQPSTSATDQPVPEVSSRCDDQCQQSPQASSTPAKVASGTTATSTTPTAKKQLQSQLSRRTSTRLTSIRNDSLSSSTSSSSLSSAGDLETTSETKATPTEDVFKVPSITSGSAGAVDESHESGIVCRLPLDRLQAILGALNILKNPPDNEPCNSSSPSPTYKLLCLYCDRTFTSQTLMLKHIDRVHRISKDRRSSSRVLPTANDGAFPSCGYCTKSKVLNPASEDLSQLFKHLVHQHADRYYACELCAVRFPSDESRDAHIEALHQPASNTETRTRPKSKAALKSFNVKAKKCDIVTTPLTIQVDFDTEAMKNLTIENLDAVDSLSAALGMAGTSTGASTTRLRSSGRTSARSSTLAGAGKSKVLRKSDKMMMRSTEPMLSRLGIAQHRTPRQCRKALNAKNRRKAVAESASASSSISASSSQPDNHYNKITKLKTIRSTLNNPSGSSESDFVVTRGKNDIVSTFDEDFYGNVNLNVRQNLSCHLDGKLEASTPNAPSPMSPVTAVPAIRSTVVKSPLHSESKIHEATSLPAMTVFPTLLTVEQYGTDLITMTKIKKPITKNSWKWKWDFVKKYKYVNENGKIVKKIKQPTLGLRDLSKLDMWTQLTMRTKHELMRNNKELHQPGSSVSEIGVSLRKEQRKQVDELNKILDTRLIPQINLEQNDQSIIKLEREPVDDCDVLDQESETQNESQELDESFTRSLNLIRIPGNNQLQRVVLSGEWARPRCYICYCCGDRFHSLKQMEEHKTFRHPYVYSTYYEIVGRELIEKQLFKHFFIPLSALTMHRIHYARLSTYPSLDRRTPPARQPSLETSATITEIKSEDSSSNEATSFSTTTSSSLLSISGNTATSSGSCSSSRSALDILQSAGNDYTTSFTSFPSEPGPVQCSKCQKECVSTLVLYAHVLNCSNDYIWMQAKKRMKNRRANRKRKRTNRTSQAARKAQAIAAQNAVEKSETASNHSGAELDAVSTSGSSSVSSDAKKKSRSPPRPRDSDSDIVKRITANLPPKRVSRQIIQTTKQIRKRPQMNIVKGKKQVVSTLAPSKAGVSRGVTAVGVTKLRSGKAASMSGSSKKSLTKVATKKPTEKMEPKEEGEIPPEATESNREKEDDTKEGKESVKMEETEAKLAPPVIKRKVLSRERTKLSVRTKNFVTRRNAVHWKGKTKGLPFRKGLVPNSRTLRSRAEKIVPSKRLSKHVSPAKKVIPEEVKSASPTTVIKKNPSKRKGSKSPVELEDNPNTTSEDKQTEQVEKTDSNETIGNTTAEVSDVAVEDTSTNEEATTVTPTVVEEVPKENVKNHTMESSLCSAAEENAQPEVSATPTQDTEVAKNDPEPTLRMKEVDLETPNQPIPQDTNDPVTPVKSPKQGSQPPSEPTTPSFSASQQANKRKPKKLNDCIAMLTGKLSERLGVDFFNQVTSKNSAPKSSPVKAIETRSSKQAMLPAPSLIPVPPSVAVPLHVTPPQLAPLPLVMNTRQSPLPPKQPQMLSPIAPIVTPMEEISDEPLNLSKNSPIGRSIPARTRDFYSQQKPANLMSPPPPQSPTALHSPQQMPTSHYHQQSQHVQQQHPGPSTQTRNLPSIKLPPGLIIERVEYKSRPTISKEAPSVTIVARRQPGPPPSMEGRSTVLMQHGGNEPLPSPPHSSRKHSNPQQLIQHQQHHNQHNQQQQQQQQYGDPRKSSTQIKSPQLPSPKSAPQPNFPTPSIASTLRQERPLENRISVTITEAKGDRQSSSTKQPPVTLNIPERPLVLDRTASNINPSPLIIPSVPIPTNVPSQTTSPTKKNRRKSMYVAPVSVPEPPSTAPAPPVPPVLSQAFLSGLPPLPFLSHSLLAAPPLGLDLQRLAAVGLPPHLKPPVIPPLTIPTPPTSSAAAAAFLEKILLPNRDVIVKHVETSTASKMPTSPTSLTIPKPVSENLVLQDQVQTVPSAPAPTDLKNSMPSQLPQQPEKKGRSRAKSSKAKTQTTESRSKTPPKSQEEVPVEKIQDNVQKSTTPVVEEQAVPIVTSVPEKPKEVEEPVSRDSLLPIEAPVSCIVENPNAVRPEDPPIADNLEEEKTKTDEGSKGSEQPATGNSGKTVRKRRKNELASILSDQLLESFKEVDKSALQDLKMMHDMSCEKPDIKFSLEQIPQLAKRKVNPRNPDLLIPVSRHSPVGGLAAKKTSAKKAAKETLPTDQGEDKDKTEESSQASSIKSTENLKINEPSDNLQVSENVHNMVESLVDKEKDKQEPTPDTASQSVTEAEVMKQNATKKSVKKPTHDEEDVVSKTSENSVTTTPFKPNRRTRKLSIDIERIASLERKNRQKAQYSKELESLDIAQKSEPLLDKKSKGKANKKSEPTTEEKSDHTDKAQEVASESNIAQASTVELIPEAPAIKRSNNKSRSKTPFPFPKEKNAKKSDLDRLKDELNIETPSKKPIPSKSLTTPTREESSRTPSPEKKPSKRKVVSVEKDDSSKDDDRLTPVKKSKDANALKRETSVSPAKRSKTPVSFKQRTPSPATTPRKSKTPTPPKRIMARRSSVFVDKNLSQYLEQKDDEQELATHRTFKDDLILTSRRGTRSQGSADMSLINFFAEAAMKPRDPRRKSAAAVAAAAAAAKRAEEDRKAAEEERKRREEEKVKEQEFVSKQVVDSTKSASVPRRISTRRNSVYITPSTEKEEVKAPEENLVEIVKATKRQYRRRASVYQSTSFLDEEEKQRDIEMTSKATRSKTPGPGGVWDNDIRSVGRSRNQSSVFNGTPEPTIESLLEPLSSPSSGTKRRTKNSQLAENLSKLFNIEEEIQLIDRSKRKPRKTNTPIVFDAAISSSTPIKDAKEATELSIKETNKIDVLVKVVETEVAKVASAAPKPRESLSFSNDDEDETPKLNKLVEDIINKSESESDSDDDNMSLAYFVRREESFLKPNKQQSQDSLEGIGEDESNSAMDDDVSVTTELTSFGGSIKKRKRRKSICVIKSRRPKPPVDENKPIVTYNCDLCKKVFKKQDAFNKHRMTLSHIAKLSEQEYLEAQRKEQQVAEAASLSSKPDSTTFQSTSTAHPSASSPPKDLEKDTAMKALSQEEKLFYECCSMLKESNADNENLNLTVSLKSDEMTPGLVSDEIPPPKVSVTYPNPFASLPQDKANDNCFNMGDSFPSFQDVSESENYIQTINQRYADKHLSDPFAKLTAAEIAQRTENDGNLSPQNSTKSTSSQASVFSQKTIKTKGALKGYDNFKVSIPMTGLHLAKESKLDTLADVALCGDIPKEFELKDSGEENEGTLPDNASQATQPEQPTSKEDSSRNGLQSTRQSTSKKDTQGNKLGFRAKKKGSVTPTKAVSTATAKRKSQRKALASVVRSTAKNKQDPDDVYAFQDSPPAENTTLTSYTSNKKSTTNSTPATTKGSAEQTADQGEESQVSSLSFSDRDDFVYGTNTLSEEDEDDKSSSYSSTQTTPKKPIKADVQKKSLIMGRIFKKSKEKPKEEINTKNVTADVKEKPKASAKDFNKLFDTLKKSESDETTDKDNTEQDTSTENVDQKHLEEDEKGDRNLRRRSTQKKLTETWDSDEFEDFNLKDVVNLIDKKDGKATGKKLSKVNNTEEKEVGKPEQKAGDDPSSNSSETSQSSAKSKLAAEKKAAVTDETIRQVMESVIMEVSMNKNNRVREVKKRGKGRPSKASKEASKEEENTPEIIDGGSKPDSVEEITPEEHVLESSVEISSKTITTKFKQKLNSAQANKQKQPAQKLEKQEEDTKKTVNNNNQKAKDTPKAKEQRKDTPEVNKSTTNNAKLKQRKGPPKKMKNVAYDPDSDFEDNIKCKKVKKKLLESDIEANLKIEQLNAALSDSILMPAPRRKRNAAETLYFWSSSSEEDDMEEDFVEVTNKKGKKKKGAAKQKPAVGQSKAQQKQQQQQQNQQQQQQQQQEQPQKQAAAGATTATTTEAGDDTSSSSEHMQQHGWIVGDSHKKLVTLLAHAKGKQENRTVKATGNRRKT</sequence>
<feature type="compositionally biased region" description="Basic and acidic residues" evidence="2">
    <location>
        <begin position="1975"/>
        <end position="1985"/>
    </location>
</feature>
<feature type="region of interest" description="Disordered" evidence="2">
    <location>
        <begin position="3833"/>
        <end position="3960"/>
    </location>
</feature>